<dbReference type="InterPro" id="IPR011128">
    <property type="entry name" value="G3P_DH_NAD-dep_N"/>
</dbReference>
<evidence type="ECO:0000313" key="13">
    <source>
        <dbReference type="Proteomes" id="UP001597460"/>
    </source>
</evidence>
<dbReference type="InterPro" id="IPR006109">
    <property type="entry name" value="G3P_DH_NAD-dep_C"/>
</dbReference>
<dbReference type="Pfam" id="PF01210">
    <property type="entry name" value="NAD_Gly3P_dh_N"/>
    <property type="match status" value="1"/>
</dbReference>
<keyword evidence="2 7" id="KW-0444">Lipid biosynthesis</keyword>
<dbReference type="SUPFAM" id="SSF51735">
    <property type="entry name" value="NAD(P)-binding Rossmann-fold domains"/>
    <property type="match status" value="1"/>
</dbReference>
<dbReference type="GO" id="GO:0047952">
    <property type="term" value="F:glycerol-3-phosphate dehydrogenase [NAD(P)+] activity"/>
    <property type="evidence" value="ECO:0007669"/>
    <property type="project" value="UniProtKB-EC"/>
</dbReference>
<evidence type="ECO:0000256" key="9">
    <source>
        <dbReference type="RuleBase" id="RU000439"/>
    </source>
</evidence>
<evidence type="ECO:0000259" key="11">
    <source>
        <dbReference type="Pfam" id="PF07479"/>
    </source>
</evidence>
<evidence type="ECO:0000256" key="5">
    <source>
        <dbReference type="ARBA" id="ARBA00023209"/>
    </source>
</evidence>
<evidence type="ECO:0000256" key="4">
    <source>
        <dbReference type="ARBA" id="ARBA00023098"/>
    </source>
</evidence>
<dbReference type="PROSITE" id="PS00957">
    <property type="entry name" value="NAD_G3PDH"/>
    <property type="match status" value="1"/>
</dbReference>
<feature type="active site" description="Proton acceptor" evidence="7">
    <location>
        <position position="195"/>
    </location>
</feature>
<feature type="binding site" evidence="7">
    <location>
        <position position="34"/>
    </location>
    <ligand>
        <name>NADPH</name>
        <dbReference type="ChEBI" id="CHEBI:57783"/>
    </ligand>
</feature>
<comment type="catalytic activity">
    <reaction evidence="7">
        <text>sn-glycerol 3-phosphate + NAD(+) = dihydroxyacetone phosphate + NADH + H(+)</text>
        <dbReference type="Rhea" id="RHEA:11092"/>
        <dbReference type="ChEBI" id="CHEBI:15378"/>
        <dbReference type="ChEBI" id="CHEBI:57540"/>
        <dbReference type="ChEBI" id="CHEBI:57597"/>
        <dbReference type="ChEBI" id="CHEBI:57642"/>
        <dbReference type="ChEBI" id="CHEBI:57945"/>
        <dbReference type="EC" id="1.1.1.94"/>
    </reaction>
</comment>
<evidence type="ECO:0000313" key="12">
    <source>
        <dbReference type="EMBL" id="MFD2531000.1"/>
    </source>
</evidence>
<dbReference type="RefSeq" id="WP_390297204.1">
    <property type="nucleotide sequence ID" value="NZ_JBHULI010000001.1"/>
</dbReference>
<sequence length="338" mass="36759">MSNRNVTVIGAGSFGTALAMVLDQAGNNVQLWAREESIADHINEKHKNPSYLSDIKLSDSIIAYNDLEQCMQTQDMVVFATPSHTLRDVAVKLKPCLDGHEILVTVAKGIENDSFKTMSQVLVEVMQGTTLEDNIGVLYGPSHAEEVGMLKPTTVVASAYSTRTAKIIQETFLTPMFRVYVNSDVIGVEIGGSVKNIMAIAAGIVDGAELGDNAKGALITRGLHEMKRMGMMMGAHSDTFSGLTGMGDLIVTCTSSHSRNRSVGFRIGKGEKLDDIVKSMNMVAEGVKTTKSVYDWATKNKVEMPITKAVYGVLFDNVDPRDALYNLMTRDPKNEIVM</sequence>
<keyword evidence="13" id="KW-1185">Reference proteome</keyword>
<name>A0ABW5JEY9_9BACT</name>
<dbReference type="Proteomes" id="UP001597460">
    <property type="component" value="Unassembled WGS sequence"/>
</dbReference>
<feature type="domain" description="Glycerol-3-phosphate dehydrogenase NAD-dependent C-terminal" evidence="11">
    <location>
        <begin position="184"/>
        <end position="324"/>
    </location>
</feature>
<proteinExistence type="inferred from homology"/>
<dbReference type="InterPro" id="IPR036291">
    <property type="entry name" value="NAD(P)-bd_dom_sf"/>
</dbReference>
<dbReference type="PANTHER" id="PTHR11728">
    <property type="entry name" value="GLYCEROL-3-PHOSPHATE DEHYDROGENASE"/>
    <property type="match status" value="1"/>
</dbReference>
<evidence type="ECO:0000259" key="10">
    <source>
        <dbReference type="Pfam" id="PF01210"/>
    </source>
</evidence>
<comment type="function">
    <text evidence="7">Catalyzes the reduction of the glycolytic intermediate dihydroxyacetone phosphate (DHAP) to sn-glycerol 3-phosphate (G3P), the key precursor for phospholipid synthesis.</text>
</comment>
<gene>
    <name evidence="7" type="primary">gpsA</name>
    <name evidence="12" type="ORF">ACFSVN_00910</name>
</gene>
<feature type="binding site" evidence="7">
    <location>
        <position position="140"/>
    </location>
    <ligand>
        <name>sn-glycerol 3-phosphate</name>
        <dbReference type="ChEBI" id="CHEBI:57597"/>
    </ligand>
</feature>
<comment type="caution">
    <text evidence="7">Lacks conserved residue(s) required for the propagation of feature annotation.</text>
</comment>
<feature type="binding site" evidence="7">
    <location>
        <position position="108"/>
    </location>
    <ligand>
        <name>sn-glycerol 3-phosphate</name>
        <dbReference type="ChEBI" id="CHEBI:57597"/>
    </ligand>
</feature>
<feature type="binding site" evidence="7">
    <location>
        <position position="260"/>
    </location>
    <ligand>
        <name>sn-glycerol 3-phosphate</name>
        <dbReference type="ChEBI" id="CHEBI:57597"/>
    </ligand>
</feature>
<protein>
    <recommendedName>
        <fullName evidence="7">Glycerol-3-phosphate dehydrogenase [NAD(P)+]</fullName>
        <ecNumber evidence="7">1.1.1.94</ecNumber>
    </recommendedName>
    <alternativeName>
        <fullName evidence="7">NAD(P)(+)-dependent glycerol-3-phosphate dehydrogenase</fullName>
    </alternativeName>
    <alternativeName>
        <fullName evidence="7">NAD(P)H-dependent dihydroxyacetone-phosphate reductase</fullName>
    </alternativeName>
</protein>
<dbReference type="Gene3D" id="1.10.1040.10">
    <property type="entry name" value="N-(1-d-carboxylethyl)-l-norvaline Dehydrogenase, domain 2"/>
    <property type="match status" value="1"/>
</dbReference>
<dbReference type="InterPro" id="IPR008927">
    <property type="entry name" value="6-PGluconate_DH-like_C_sf"/>
</dbReference>
<dbReference type="PANTHER" id="PTHR11728:SF1">
    <property type="entry name" value="GLYCEROL-3-PHOSPHATE DEHYDROGENASE [NAD(+)] 2, CHLOROPLASTIC"/>
    <property type="match status" value="1"/>
</dbReference>
<feature type="binding site" evidence="7">
    <location>
        <position position="108"/>
    </location>
    <ligand>
        <name>NADPH</name>
        <dbReference type="ChEBI" id="CHEBI:57783"/>
    </ligand>
</feature>
<feature type="binding site" evidence="7">
    <location>
        <position position="195"/>
    </location>
    <ligand>
        <name>sn-glycerol 3-phosphate</name>
        <dbReference type="ChEBI" id="CHEBI:57597"/>
    </ligand>
</feature>
<dbReference type="InterPro" id="IPR013328">
    <property type="entry name" value="6PGD_dom2"/>
</dbReference>
<feature type="binding site" evidence="7">
    <location>
        <position position="51"/>
    </location>
    <ligand>
        <name>NADPH</name>
        <dbReference type="ChEBI" id="CHEBI:57783"/>
    </ligand>
</feature>
<reference evidence="13" key="1">
    <citation type="journal article" date="2019" name="Int. J. Syst. Evol. Microbiol.">
        <title>The Global Catalogue of Microorganisms (GCM) 10K type strain sequencing project: providing services to taxonomists for standard genome sequencing and annotation.</title>
        <authorList>
            <consortium name="The Broad Institute Genomics Platform"/>
            <consortium name="The Broad Institute Genome Sequencing Center for Infectious Disease"/>
            <person name="Wu L."/>
            <person name="Ma J."/>
        </authorList>
    </citation>
    <scope>NUCLEOTIDE SEQUENCE [LARGE SCALE GENOMIC DNA]</scope>
    <source>
        <strain evidence="13">KCTC 52042</strain>
    </source>
</reference>
<dbReference type="NCBIfam" id="NF000940">
    <property type="entry name" value="PRK00094.1-2"/>
    <property type="match status" value="1"/>
</dbReference>
<comment type="similarity">
    <text evidence="1 7 8">Belongs to the NAD-dependent glycerol-3-phosphate dehydrogenase family.</text>
</comment>
<evidence type="ECO:0000256" key="1">
    <source>
        <dbReference type="ARBA" id="ARBA00011009"/>
    </source>
</evidence>
<feature type="binding site" evidence="7">
    <location>
        <position position="258"/>
    </location>
    <ligand>
        <name>sn-glycerol 3-phosphate</name>
        <dbReference type="ChEBI" id="CHEBI:57597"/>
    </ligand>
</feature>
<feature type="binding site" evidence="7">
    <location>
        <position position="14"/>
    </location>
    <ligand>
        <name>NADPH</name>
        <dbReference type="ChEBI" id="CHEBI:57783"/>
    </ligand>
</feature>
<dbReference type="NCBIfam" id="NF000942">
    <property type="entry name" value="PRK00094.1-4"/>
    <property type="match status" value="1"/>
</dbReference>
<feature type="binding site" evidence="7">
    <location>
        <position position="259"/>
    </location>
    <ligand>
        <name>sn-glycerol 3-phosphate</name>
        <dbReference type="ChEBI" id="CHEBI:57597"/>
    </ligand>
</feature>
<dbReference type="HAMAP" id="MF_00394">
    <property type="entry name" value="NAD_Glyc3P_dehydrog"/>
    <property type="match status" value="1"/>
</dbReference>
<dbReference type="PIRSF" id="PIRSF000114">
    <property type="entry name" value="Glycerol-3-P_dh"/>
    <property type="match status" value="1"/>
</dbReference>
<comment type="catalytic activity">
    <reaction evidence="7 9">
        <text>sn-glycerol 3-phosphate + NADP(+) = dihydroxyacetone phosphate + NADPH + H(+)</text>
        <dbReference type="Rhea" id="RHEA:11096"/>
        <dbReference type="ChEBI" id="CHEBI:15378"/>
        <dbReference type="ChEBI" id="CHEBI:57597"/>
        <dbReference type="ChEBI" id="CHEBI:57642"/>
        <dbReference type="ChEBI" id="CHEBI:57783"/>
        <dbReference type="ChEBI" id="CHEBI:58349"/>
        <dbReference type="EC" id="1.1.1.94"/>
    </reaction>
</comment>
<accession>A0ABW5JEY9</accession>
<keyword evidence="6 7" id="KW-1208">Phospholipid metabolism</keyword>
<dbReference type="EC" id="1.1.1.94" evidence="7"/>
<feature type="binding site" evidence="7">
    <location>
        <position position="285"/>
    </location>
    <ligand>
        <name>NADPH</name>
        <dbReference type="ChEBI" id="CHEBI:57783"/>
    </ligand>
</feature>
<feature type="binding site" evidence="7">
    <location>
        <position position="259"/>
    </location>
    <ligand>
        <name>NADPH</name>
        <dbReference type="ChEBI" id="CHEBI:57783"/>
    </ligand>
</feature>
<dbReference type="SUPFAM" id="SSF48179">
    <property type="entry name" value="6-phosphogluconate dehydrogenase C-terminal domain-like"/>
    <property type="match status" value="1"/>
</dbReference>
<keyword evidence="3 7" id="KW-0560">Oxidoreductase</keyword>
<keyword evidence="7" id="KW-0521">NADP</keyword>
<feature type="binding site" evidence="7">
    <location>
        <position position="283"/>
    </location>
    <ligand>
        <name>NADPH</name>
        <dbReference type="ChEBI" id="CHEBI:57783"/>
    </ligand>
</feature>
<dbReference type="EMBL" id="JBHULI010000001">
    <property type="protein sequence ID" value="MFD2531000.1"/>
    <property type="molecule type" value="Genomic_DNA"/>
</dbReference>
<organism evidence="12 13">
    <name type="scientific">Gracilimonas halophila</name>
    <dbReference type="NCBI Taxonomy" id="1834464"/>
    <lineage>
        <taxon>Bacteria</taxon>
        <taxon>Pseudomonadati</taxon>
        <taxon>Balneolota</taxon>
        <taxon>Balneolia</taxon>
        <taxon>Balneolales</taxon>
        <taxon>Balneolaceae</taxon>
        <taxon>Gracilimonas</taxon>
    </lineage>
</organism>
<keyword evidence="7" id="KW-0963">Cytoplasm</keyword>
<keyword evidence="4 7" id="KW-0443">Lipid metabolism</keyword>
<feature type="domain" description="Glycerol-3-phosphate dehydrogenase NAD-dependent N-terminal" evidence="10">
    <location>
        <begin position="5"/>
        <end position="162"/>
    </location>
</feature>
<evidence type="ECO:0000256" key="6">
    <source>
        <dbReference type="ARBA" id="ARBA00023264"/>
    </source>
</evidence>
<feature type="binding site" evidence="7">
    <location>
        <position position="142"/>
    </location>
    <ligand>
        <name>sn-glycerol 3-phosphate</name>
        <dbReference type="ChEBI" id="CHEBI:57597"/>
    </ligand>
</feature>
<dbReference type="Gene3D" id="3.40.50.720">
    <property type="entry name" value="NAD(P)-binding Rossmann-like Domain"/>
    <property type="match status" value="1"/>
</dbReference>
<dbReference type="InterPro" id="IPR006168">
    <property type="entry name" value="G3P_DH_NAD-dep"/>
</dbReference>
<feature type="binding site" evidence="7">
    <location>
        <position position="248"/>
    </location>
    <ligand>
        <name>sn-glycerol 3-phosphate</name>
        <dbReference type="ChEBI" id="CHEBI:57597"/>
    </ligand>
</feature>
<evidence type="ECO:0000256" key="2">
    <source>
        <dbReference type="ARBA" id="ARBA00022516"/>
    </source>
</evidence>
<keyword evidence="7" id="KW-0547">Nucleotide-binding</keyword>
<dbReference type="Pfam" id="PF07479">
    <property type="entry name" value="NAD_Gly3P_dh_C"/>
    <property type="match status" value="1"/>
</dbReference>
<feature type="binding site" evidence="7">
    <location>
        <position position="144"/>
    </location>
    <ligand>
        <name>NADPH</name>
        <dbReference type="ChEBI" id="CHEBI:57783"/>
    </ligand>
</feature>
<keyword evidence="7 8" id="KW-0520">NAD</keyword>
<feature type="binding site" evidence="7">
    <location>
        <position position="13"/>
    </location>
    <ligand>
        <name>NADPH</name>
        <dbReference type="ChEBI" id="CHEBI:57783"/>
    </ligand>
</feature>
<comment type="caution">
    <text evidence="12">The sequence shown here is derived from an EMBL/GenBank/DDBJ whole genome shotgun (WGS) entry which is preliminary data.</text>
</comment>
<dbReference type="PRINTS" id="PR00077">
    <property type="entry name" value="GPDHDRGNASE"/>
</dbReference>
<dbReference type="NCBIfam" id="NF000941">
    <property type="entry name" value="PRK00094.1-3"/>
    <property type="match status" value="1"/>
</dbReference>
<comment type="pathway">
    <text evidence="7">Membrane lipid metabolism; glycerophospholipid metabolism.</text>
</comment>
<evidence type="ECO:0000256" key="7">
    <source>
        <dbReference type="HAMAP-Rule" id="MF_00394"/>
    </source>
</evidence>
<evidence type="ECO:0000256" key="8">
    <source>
        <dbReference type="RuleBase" id="RU000437"/>
    </source>
</evidence>
<keyword evidence="5 7" id="KW-0594">Phospholipid biosynthesis</keyword>
<evidence type="ECO:0000256" key="3">
    <source>
        <dbReference type="ARBA" id="ARBA00023002"/>
    </source>
</evidence>
<comment type="subcellular location">
    <subcellularLocation>
        <location evidence="7">Cytoplasm</location>
    </subcellularLocation>
</comment>